<sequence length="120" mass="14404">MKRYILALDLKDDPALIQEYEQWHRAENGWPEITQSIQEAGITGMEIYRTGNRLVMIMDTDDRFSFEKKEDMDVNNPVVQQWEQLMWKFQQPLPWAKEGQKWVLMNRIYHLQAESISTDK</sequence>
<gene>
    <name evidence="1" type="ORF">GCM10011379_32550</name>
</gene>
<protein>
    <submittedName>
        <fullName evidence="1">L-fucose mutarotase</fullName>
    </submittedName>
</protein>
<dbReference type="GO" id="GO:0016857">
    <property type="term" value="F:racemase and epimerase activity, acting on carbohydrates and derivatives"/>
    <property type="evidence" value="ECO:0007669"/>
    <property type="project" value="InterPro"/>
</dbReference>
<dbReference type="RefSeq" id="WP_188954121.1">
    <property type="nucleotide sequence ID" value="NZ_BMIB01000003.1"/>
</dbReference>
<reference evidence="1" key="1">
    <citation type="journal article" date="2014" name="Int. J. Syst. Evol. Microbiol.">
        <title>Complete genome sequence of Corynebacterium casei LMG S-19264T (=DSM 44701T), isolated from a smear-ripened cheese.</title>
        <authorList>
            <consortium name="US DOE Joint Genome Institute (JGI-PGF)"/>
            <person name="Walter F."/>
            <person name="Albersmeier A."/>
            <person name="Kalinowski J."/>
            <person name="Ruckert C."/>
        </authorList>
    </citation>
    <scope>NUCLEOTIDE SEQUENCE</scope>
    <source>
        <strain evidence="1">CGMCC 1.15290</strain>
    </source>
</reference>
<evidence type="ECO:0000313" key="1">
    <source>
        <dbReference type="EMBL" id="GGH72296.1"/>
    </source>
</evidence>
<dbReference type="InterPro" id="IPR008000">
    <property type="entry name" value="Rham/fucose_mutarotase"/>
</dbReference>
<dbReference type="Gene3D" id="3.30.70.100">
    <property type="match status" value="1"/>
</dbReference>
<dbReference type="Proteomes" id="UP000627292">
    <property type="component" value="Unassembled WGS sequence"/>
</dbReference>
<dbReference type="InterPro" id="IPR011008">
    <property type="entry name" value="Dimeric_a/b-barrel"/>
</dbReference>
<reference evidence="1" key="2">
    <citation type="submission" date="2020-09" db="EMBL/GenBank/DDBJ databases">
        <authorList>
            <person name="Sun Q."/>
            <person name="Zhou Y."/>
        </authorList>
    </citation>
    <scope>NUCLEOTIDE SEQUENCE</scope>
    <source>
        <strain evidence="1">CGMCC 1.15290</strain>
    </source>
</reference>
<dbReference type="InterPro" id="IPR052996">
    <property type="entry name" value="Carb_Metab_Mutarotase"/>
</dbReference>
<name>A0A917J2N6_9BACT</name>
<proteinExistence type="predicted"/>
<organism evidence="1 2">
    <name type="scientific">Filimonas zeae</name>
    <dbReference type="NCBI Taxonomy" id="1737353"/>
    <lineage>
        <taxon>Bacteria</taxon>
        <taxon>Pseudomonadati</taxon>
        <taxon>Bacteroidota</taxon>
        <taxon>Chitinophagia</taxon>
        <taxon>Chitinophagales</taxon>
        <taxon>Chitinophagaceae</taxon>
        <taxon>Filimonas</taxon>
    </lineage>
</organism>
<dbReference type="Pfam" id="PF05336">
    <property type="entry name" value="rhaM"/>
    <property type="match status" value="1"/>
</dbReference>
<dbReference type="AlphaFoldDB" id="A0A917J2N6"/>
<accession>A0A917J2N6</accession>
<dbReference type="EMBL" id="BMIB01000003">
    <property type="protein sequence ID" value="GGH72296.1"/>
    <property type="molecule type" value="Genomic_DNA"/>
</dbReference>
<comment type="caution">
    <text evidence="1">The sequence shown here is derived from an EMBL/GenBank/DDBJ whole genome shotgun (WGS) entry which is preliminary data.</text>
</comment>
<keyword evidence="2" id="KW-1185">Reference proteome</keyword>
<dbReference type="PANTHER" id="PTHR43239">
    <property type="entry name" value="UPF0734 PROTEIN DDB_G0273871/DDB_G0273177"/>
    <property type="match status" value="1"/>
</dbReference>
<dbReference type="PANTHER" id="PTHR43239:SF1">
    <property type="entry name" value="UPF0734 PROTEIN DDB_G0273871_DDB_G0273177"/>
    <property type="match status" value="1"/>
</dbReference>
<evidence type="ECO:0000313" key="2">
    <source>
        <dbReference type="Proteomes" id="UP000627292"/>
    </source>
</evidence>
<dbReference type="SUPFAM" id="SSF54909">
    <property type="entry name" value="Dimeric alpha+beta barrel"/>
    <property type="match status" value="1"/>
</dbReference>